<keyword evidence="5 10" id="KW-0732">Signal</keyword>
<evidence type="ECO:0000256" key="6">
    <source>
        <dbReference type="ARBA" id="ARBA00022900"/>
    </source>
</evidence>
<evidence type="ECO:0000256" key="9">
    <source>
        <dbReference type="SAM" id="MobiDB-lite"/>
    </source>
</evidence>
<dbReference type="SMART" id="SM00093">
    <property type="entry name" value="SERPIN"/>
    <property type="match status" value="1"/>
</dbReference>
<feature type="signal peptide" evidence="10">
    <location>
        <begin position="1"/>
        <end position="18"/>
    </location>
</feature>
<proteinExistence type="evidence at transcript level"/>
<organism evidence="12">
    <name type="scientific">Laodelphax striatellus</name>
    <name type="common">Small brown planthopper</name>
    <name type="synonym">Delphax striatella</name>
    <dbReference type="NCBI Taxonomy" id="195883"/>
    <lineage>
        <taxon>Eukaryota</taxon>
        <taxon>Metazoa</taxon>
        <taxon>Ecdysozoa</taxon>
        <taxon>Arthropoda</taxon>
        <taxon>Hexapoda</taxon>
        <taxon>Insecta</taxon>
        <taxon>Pterygota</taxon>
        <taxon>Neoptera</taxon>
        <taxon>Paraneoptera</taxon>
        <taxon>Hemiptera</taxon>
        <taxon>Auchenorrhyncha</taxon>
        <taxon>Fulgoroidea</taxon>
        <taxon>Delphacidae</taxon>
        <taxon>Criomorphinae</taxon>
        <taxon>Laodelphax</taxon>
    </lineage>
</organism>
<feature type="domain" description="Serpin" evidence="11">
    <location>
        <begin position="58"/>
        <end position="422"/>
    </location>
</feature>
<evidence type="ECO:0000256" key="5">
    <source>
        <dbReference type="ARBA" id="ARBA00022729"/>
    </source>
</evidence>
<sequence length="473" mass="52836">MQLKTTIGILIYMGIATSVQVKSLPQKNAEQKPPATQTQQEDEIRPGEGEAKFDIFDWHLAKITGLTNTEVENVVTSPISLKLVLATLFDGANSTTAEEIARAMGFDKDNREYLRKSYNKVLKSLRTSSPHLISDVETRIFAHHTAALKKSFVDVLKSNYGTDIEKVDFSEVSKAIQKMNKWAEGVTHGHIKDLISEGDADKNAVMLLLNVIFFNGLWKLPFAENETKIEQFYLNDRQYVNAAMMKAQHSLDYVESFDFNIQIVRLPYRDGTFAMYIILPRSRSGINDLIANVTPERVHTLMRGMTPTNVELSIPKFDFSYSVGLKPVLRSLGIEQMFTTAADFSNMEENNSLYVSNVIQKAGIEINEKGSTAYASTVVEIHNKYGGSDEDKVRFNANRPFLFFIEEDKTRTVLFVGKMTNPSSDTPPAPALPPSFEGNKAAQLFNQTVLLNELRSNLNAASADAAHTNAPTQ</sequence>
<feature type="compositionally biased region" description="Polar residues" evidence="9">
    <location>
        <begin position="24"/>
        <end position="39"/>
    </location>
</feature>
<keyword evidence="3" id="KW-0964">Secreted</keyword>
<reference evidence="12" key="1">
    <citation type="submission" date="2020-01" db="EMBL/GenBank/DDBJ databases">
        <title>A vector-borne plant virus attenuates the immune response of insect vectors through suppressing prophenoloxidase activation.</title>
        <authorList>
            <person name="Chen X."/>
            <person name="Yu J."/>
            <person name="Wang W."/>
            <person name="Lu H."/>
        </authorList>
    </citation>
    <scope>NUCLEOTIDE SEQUENCE</scope>
</reference>
<dbReference type="Gene3D" id="3.30.497.10">
    <property type="entry name" value="Antithrombin, subunit I, domain 2"/>
    <property type="match status" value="1"/>
</dbReference>
<dbReference type="Pfam" id="PF00079">
    <property type="entry name" value="Serpin"/>
    <property type="match status" value="1"/>
</dbReference>
<feature type="region of interest" description="Disordered" evidence="9">
    <location>
        <begin position="24"/>
        <end position="46"/>
    </location>
</feature>
<evidence type="ECO:0000256" key="4">
    <source>
        <dbReference type="ARBA" id="ARBA00022690"/>
    </source>
</evidence>
<dbReference type="InterPro" id="IPR042178">
    <property type="entry name" value="Serpin_sf_1"/>
</dbReference>
<evidence type="ECO:0000313" key="12">
    <source>
        <dbReference type="EMBL" id="QMW68607.1"/>
    </source>
</evidence>
<evidence type="ECO:0000256" key="2">
    <source>
        <dbReference type="ARBA" id="ARBA00009500"/>
    </source>
</evidence>
<dbReference type="PANTHER" id="PTHR11461:SF357">
    <property type="entry name" value="SERINE PROTEASE INHIBITOR 27A"/>
    <property type="match status" value="1"/>
</dbReference>
<dbReference type="PROSITE" id="PS00284">
    <property type="entry name" value="SERPIN"/>
    <property type="match status" value="1"/>
</dbReference>
<comment type="subcellular location">
    <subcellularLocation>
        <location evidence="1">Secreted</location>
    </subcellularLocation>
</comment>
<accession>A0A7G5M2T4</accession>
<keyword evidence="4" id="KW-0646">Protease inhibitor</keyword>
<dbReference type="InterPro" id="IPR023796">
    <property type="entry name" value="Serpin_dom"/>
</dbReference>
<dbReference type="InterPro" id="IPR042185">
    <property type="entry name" value="Serpin_sf_2"/>
</dbReference>
<evidence type="ECO:0000259" key="11">
    <source>
        <dbReference type="SMART" id="SM00093"/>
    </source>
</evidence>
<dbReference type="SUPFAM" id="SSF56574">
    <property type="entry name" value="Serpins"/>
    <property type="match status" value="1"/>
</dbReference>
<evidence type="ECO:0000256" key="8">
    <source>
        <dbReference type="RuleBase" id="RU000411"/>
    </source>
</evidence>
<dbReference type="InterPro" id="IPR000215">
    <property type="entry name" value="Serpin_fam"/>
</dbReference>
<dbReference type="PANTHER" id="PTHR11461">
    <property type="entry name" value="SERINE PROTEASE INHIBITOR, SERPIN"/>
    <property type="match status" value="1"/>
</dbReference>
<dbReference type="Gene3D" id="2.30.39.10">
    <property type="entry name" value="Alpha-1-antitrypsin, domain 1"/>
    <property type="match status" value="1"/>
</dbReference>
<evidence type="ECO:0000256" key="7">
    <source>
        <dbReference type="ARBA" id="ARBA00023180"/>
    </source>
</evidence>
<dbReference type="InterPro" id="IPR023795">
    <property type="entry name" value="Serpin_CS"/>
</dbReference>
<evidence type="ECO:0000256" key="10">
    <source>
        <dbReference type="SAM" id="SignalP"/>
    </source>
</evidence>
<dbReference type="FunFam" id="2.30.39.10:FF:000030">
    <property type="entry name" value="Serpin 2"/>
    <property type="match status" value="1"/>
</dbReference>
<comment type="similarity">
    <text evidence="2 8">Belongs to the serpin family.</text>
</comment>
<dbReference type="AlphaFoldDB" id="A0A7G5M2T4"/>
<evidence type="ECO:0000256" key="1">
    <source>
        <dbReference type="ARBA" id="ARBA00004613"/>
    </source>
</evidence>
<protein>
    <submittedName>
        <fullName evidence="12">Serpin7</fullName>
    </submittedName>
</protein>
<evidence type="ECO:0000256" key="3">
    <source>
        <dbReference type="ARBA" id="ARBA00022525"/>
    </source>
</evidence>
<dbReference type="EMBL" id="MN918594">
    <property type="protein sequence ID" value="QMW68607.1"/>
    <property type="molecule type" value="mRNA"/>
</dbReference>
<feature type="chain" id="PRO_5028819693" evidence="10">
    <location>
        <begin position="19"/>
        <end position="473"/>
    </location>
</feature>
<name>A0A7G5M2T4_LAOST</name>
<keyword evidence="7" id="KW-0325">Glycoprotein</keyword>
<keyword evidence="6" id="KW-0722">Serine protease inhibitor</keyword>
<dbReference type="GO" id="GO:0004867">
    <property type="term" value="F:serine-type endopeptidase inhibitor activity"/>
    <property type="evidence" value="ECO:0007669"/>
    <property type="project" value="UniProtKB-KW"/>
</dbReference>
<dbReference type="InterPro" id="IPR036186">
    <property type="entry name" value="Serpin_sf"/>
</dbReference>
<dbReference type="GO" id="GO:0005615">
    <property type="term" value="C:extracellular space"/>
    <property type="evidence" value="ECO:0007669"/>
    <property type="project" value="InterPro"/>
</dbReference>